<evidence type="ECO:0000313" key="5">
    <source>
        <dbReference type="Proteomes" id="UP000235916"/>
    </source>
</evidence>
<feature type="region of interest" description="Disordered" evidence="2">
    <location>
        <begin position="1"/>
        <end position="20"/>
    </location>
</feature>
<gene>
    <name evidence="4" type="ORF">C1O66_15850</name>
</gene>
<evidence type="ECO:0000256" key="1">
    <source>
        <dbReference type="ARBA" id="ARBA00007689"/>
    </source>
</evidence>
<comment type="caution">
    <text evidence="4">The sequence shown here is derived from an EMBL/GenBank/DDBJ whole genome shotgun (WGS) entry which is preliminary data.</text>
</comment>
<dbReference type="Pfam" id="PF03795">
    <property type="entry name" value="YCII"/>
    <property type="match status" value="1"/>
</dbReference>
<evidence type="ECO:0000259" key="3">
    <source>
        <dbReference type="Pfam" id="PF03795"/>
    </source>
</evidence>
<accession>A0A2N8KZH9</accession>
<feature type="compositionally biased region" description="Low complexity" evidence="2">
    <location>
        <begin position="8"/>
        <end position="20"/>
    </location>
</feature>
<protein>
    <submittedName>
        <fullName evidence="4">Dehydrogenase</fullName>
    </submittedName>
</protein>
<comment type="similarity">
    <text evidence="1">Belongs to the YciI family.</text>
</comment>
<dbReference type="Proteomes" id="UP000235916">
    <property type="component" value="Unassembled WGS sequence"/>
</dbReference>
<dbReference type="InterPro" id="IPR005545">
    <property type="entry name" value="YCII"/>
</dbReference>
<feature type="domain" description="YCII-related" evidence="3">
    <location>
        <begin position="50"/>
        <end position="139"/>
    </location>
</feature>
<evidence type="ECO:0000313" key="4">
    <source>
        <dbReference type="EMBL" id="PND38853.1"/>
    </source>
</evidence>
<dbReference type="EMBL" id="POSP01000003">
    <property type="protein sequence ID" value="PND38853.1"/>
    <property type="molecule type" value="Genomic_DNA"/>
</dbReference>
<name>A0A2N8KZH9_9BURK</name>
<sequence>MSTPNPVPATALESAPPAASASAAPADSSYMLLIVEPLGQRQARGRAGGEQAYARMLAFGADLQARGLLEASNSLASTRQAVRLQVREGQTQLTDGPFAEAKEMIGGFFLLKNCSRALALEMAARCPAAEWATVEVRQVGPCFEDAEPA</sequence>
<dbReference type="SUPFAM" id="SSF54909">
    <property type="entry name" value="Dimeric alpha+beta barrel"/>
    <property type="match status" value="1"/>
</dbReference>
<proteinExistence type="inferred from homology"/>
<evidence type="ECO:0000256" key="2">
    <source>
        <dbReference type="SAM" id="MobiDB-lite"/>
    </source>
</evidence>
<dbReference type="PANTHER" id="PTHR35174:SF3">
    <property type="entry name" value="BLL7171 PROTEIN"/>
    <property type="match status" value="1"/>
</dbReference>
<dbReference type="OrthoDB" id="9807535at2"/>
<dbReference type="PANTHER" id="PTHR35174">
    <property type="entry name" value="BLL7171 PROTEIN-RELATED"/>
    <property type="match status" value="1"/>
</dbReference>
<organism evidence="4 5">
    <name type="scientific">Kinneretia aquatilis</name>
    <dbReference type="NCBI Taxonomy" id="2070761"/>
    <lineage>
        <taxon>Bacteria</taxon>
        <taxon>Pseudomonadati</taxon>
        <taxon>Pseudomonadota</taxon>
        <taxon>Betaproteobacteria</taxon>
        <taxon>Burkholderiales</taxon>
        <taxon>Sphaerotilaceae</taxon>
        <taxon>Roseateles</taxon>
    </lineage>
</organism>
<reference evidence="4 5" key="1">
    <citation type="submission" date="2018-01" db="EMBL/GenBank/DDBJ databases">
        <title>Draft genome sequence of Paucibacter aquatile CR182 isolated from freshwater of the Nakdong River.</title>
        <authorList>
            <person name="Choi A."/>
            <person name="Chung E.J."/>
        </authorList>
    </citation>
    <scope>NUCLEOTIDE SEQUENCE [LARGE SCALE GENOMIC DNA]</scope>
    <source>
        <strain evidence="4 5">CR182</strain>
    </source>
</reference>
<dbReference type="InterPro" id="IPR011008">
    <property type="entry name" value="Dimeric_a/b-barrel"/>
</dbReference>
<dbReference type="Gene3D" id="3.30.70.1060">
    <property type="entry name" value="Dimeric alpha+beta barrel"/>
    <property type="match status" value="1"/>
</dbReference>
<dbReference type="AlphaFoldDB" id="A0A2N8KZH9"/>
<keyword evidence="5" id="KW-1185">Reference proteome</keyword>